<dbReference type="RefSeq" id="WP_204957680.1">
    <property type="nucleotide sequence ID" value="NZ_JAFEUO010000002.1"/>
</dbReference>
<comment type="caution">
    <text evidence="1">The sequence shown here is derived from an EMBL/GenBank/DDBJ whole genome shotgun (WGS) entry which is preliminary data.</text>
</comment>
<sequence>MQVTMATSPAKADQPNEDWAGATTSAAVVLDGLSEASETGCVHGTPWYVHQLGSKLLWLAGDSGRGLEEVLAESIDAVAAMHRDSCDLAHPGSPCTTVTMVRHAGESLEYLVLSDSIIVLDRVSGGPLVVQDKSVDAFASDSARAAISSKDKSDKEALFTLIREQQQVRNRPGGYWVAQVDPSAAAHAMSGFVVEVRGAALLSDGAALLVTDFSAMDWPRLLTFTYEHGPSALIAATREFEDRDPNGVIWPRYKHRDDATAVVCRL</sequence>
<dbReference type="EMBL" id="JAFEUO010000002">
    <property type="protein sequence ID" value="MBM7082387.1"/>
    <property type="molecule type" value="Genomic_DNA"/>
</dbReference>
<proteinExistence type="predicted"/>
<name>A0ABS2J777_9ACTN</name>
<evidence type="ECO:0000313" key="2">
    <source>
        <dbReference type="Proteomes" id="UP000809587"/>
    </source>
</evidence>
<evidence type="ECO:0000313" key="1">
    <source>
        <dbReference type="EMBL" id="MBM7082387.1"/>
    </source>
</evidence>
<reference evidence="1 2" key="1">
    <citation type="submission" date="2021-02" db="EMBL/GenBank/DDBJ databases">
        <authorList>
            <person name="Lee D.-H."/>
        </authorList>
    </citation>
    <scope>NUCLEOTIDE SEQUENCE [LARGE SCALE GENOMIC DNA]</scope>
    <source>
        <strain evidence="1 2">MMS20-R2-29</strain>
    </source>
</reference>
<evidence type="ECO:0008006" key="3">
    <source>
        <dbReference type="Google" id="ProtNLM"/>
    </source>
</evidence>
<dbReference type="Proteomes" id="UP000809587">
    <property type="component" value="Unassembled WGS sequence"/>
</dbReference>
<gene>
    <name evidence="1" type="ORF">JQN84_07550</name>
</gene>
<accession>A0ABS2J777</accession>
<keyword evidence="2" id="KW-1185">Reference proteome</keyword>
<protein>
    <recommendedName>
        <fullName evidence="3">Protein phosphatase 2C</fullName>
    </recommendedName>
</protein>
<organism evidence="1 2">
    <name type="scientific">Micromonospora humidisoli</name>
    <dbReference type="NCBI Taxonomy" id="2807622"/>
    <lineage>
        <taxon>Bacteria</taxon>
        <taxon>Bacillati</taxon>
        <taxon>Actinomycetota</taxon>
        <taxon>Actinomycetes</taxon>
        <taxon>Micromonosporales</taxon>
        <taxon>Micromonosporaceae</taxon>
        <taxon>Micromonospora</taxon>
    </lineage>
</organism>